<dbReference type="PANTHER" id="PTHR13620:SF104">
    <property type="entry name" value="EXONUCLEASE 3'-5' DOMAIN-CONTAINING PROTEIN 2"/>
    <property type="match status" value="1"/>
</dbReference>
<name>A0A7S4ERH4_9STRA</name>
<reference evidence="4" key="1">
    <citation type="submission" date="2021-01" db="EMBL/GenBank/DDBJ databases">
        <authorList>
            <person name="Corre E."/>
            <person name="Pelletier E."/>
            <person name="Niang G."/>
            <person name="Scheremetjew M."/>
            <person name="Finn R."/>
            <person name="Kale V."/>
            <person name="Holt S."/>
            <person name="Cochrane G."/>
            <person name="Meng A."/>
            <person name="Brown T."/>
            <person name="Cohen L."/>
        </authorList>
    </citation>
    <scope>NUCLEOTIDE SEQUENCE</scope>
    <source>
        <strain evidence="4">10249 10 AB</strain>
    </source>
</reference>
<dbReference type="GO" id="GO:0005634">
    <property type="term" value="C:nucleus"/>
    <property type="evidence" value="ECO:0007669"/>
    <property type="project" value="TreeGrafter"/>
</dbReference>
<dbReference type="InterPro" id="IPR051132">
    <property type="entry name" value="3-5_Exonuclease_domain"/>
</dbReference>
<dbReference type="GO" id="GO:0008408">
    <property type="term" value="F:3'-5' exonuclease activity"/>
    <property type="evidence" value="ECO:0007669"/>
    <property type="project" value="InterPro"/>
</dbReference>
<dbReference type="Gene3D" id="3.30.420.10">
    <property type="entry name" value="Ribonuclease H-like superfamily/Ribonuclease H"/>
    <property type="match status" value="1"/>
</dbReference>
<dbReference type="GO" id="GO:0005737">
    <property type="term" value="C:cytoplasm"/>
    <property type="evidence" value="ECO:0007669"/>
    <property type="project" value="TreeGrafter"/>
</dbReference>
<accession>A0A7S4ERH4</accession>
<dbReference type="SUPFAM" id="SSF53098">
    <property type="entry name" value="Ribonuclease H-like"/>
    <property type="match status" value="1"/>
</dbReference>
<dbReference type="InterPro" id="IPR036397">
    <property type="entry name" value="RNaseH_sf"/>
</dbReference>
<sequence length="383" mass="42719">MKGISLLEQAGRYGAIVSLLATSSPKAPLNLFSYQRRLPPLDTLPHTVPFSVENDKQQQQPYANSINVLYTNDIDVAFRWAQKNLWTDGTNGSSSSSPKVLGWDMESSPRLPWLEDKYRSDTYFGPATIQLSTVSESLVLQIAQDQYGPIYDQTVLPEFIHDILNDHNIIKTGVGIDEDMIELYRWCRDLEVAEKHLSWATNGSGDPSSATPPLRRFDIGGIGSSKPGGTIGLARLVAGVLGVRIPKSSKLARSHWSAAPLRIKEVDYAARDAWAAAAILHRLNGLDPSRFSPGSICQRLLDAQNEEKLRSIRDVSDRAVDRRAAKLEWKTLRPQRDAEGNENPVRTETERARFEFLTETIRALAPMQPISYEIEESLGLKIP</sequence>
<feature type="domain" description="3'-5' exonuclease" evidence="3">
    <location>
        <begin position="147"/>
        <end position="284"/>
    </location>
</feature>
<dbReference type="Pfam" id="PF01612">
    <property type="entry name" value="DNA_pol_A_exo1"/>
    <property type="match status" value="1"/>
</dbReference>
<dbReference type="GO" id="GO:0006139">
    <property type="term" value="P:nucleobase-containing compound metabolic process"/>
    <property type="evidence" value="ECO:0007669"/>
    <property type="project" value="InterPro"/>
</dbReference>
<evidence type="ECO:0000259" key="3">
    <source>
        <dbReference type="Pfam" id="PF01612"/>
    </source>
</evidence>
<evidence type="ECO:0000313" key="4">
    <source>
        <dbReference type="EMBL" id="CAE0729941.1"/>
    </source>
</evidence>
<dbReference type="InterPro" id="IPR012337">
    <property type="entry name" value="RNaseH-like_sf"/>
</dbReference>
<dbReference type="InterPro" id="IPR002562">
    <property type="entry name" value="3'-5'_exonuclease_dom"/>
</dbReference>
<gene>
    <name evidence="4" type="ORF">PAUS00366_LOCUS22726</name>
</gene>
<evidence type="ECO:0000256" key="2">
    <source>
        <dbReference type="ARBA" id="ARBA00022801"/>
    </source>
</evidence>
<organism evidence="4">
    <name type="scientific">Pseudo-nitzschia australis</name>
    <dbReference type="NCBI Taxonomy" id="44445"/>
    <lineage>
        <taxon>Eukaryota</taxon>
        <taxon>Sar</taxon>
        <taxon>Stramenopiles</taxon>
        <taxon>Ochrophyta</taxon>
        <taxon>Bacillariophyta</taxon>
        <taxon>Bacillariophyceae</taxon>
        <taxon>Bacillariophycidae</taxon>
        <taxon>Bacillariales</taxon>
        <taxon>Bacillariaceae</taxon>
        <taxon>Pseudo-nitzschia</taxon>
    </lineage>
</organism>
<keyword evidence="2" id="KW-0378">Hydrolase</keyword>
<dbReference type="AlphaFoldDB" id="A0A7S4ERH4"/>
<dbReference type="PANTHER" id="PTHR13620">
    <property type="entry name" value="3-5 EXONUCLEASE"/>
    <property type="match status" value="1"/>
</dbReference>
<proteinExistence type="predicted"/>
<dbReference type="GO" id="GO:0003676">
    <property type="term" value="F:nucleic acid binding"/>
    <property type="evidence" value="ECO:0007669"/>
    <property type="project" value="InterPro"/>
</dbReference>
<protein>
    <recommendedName>
        <fullName evidence="3">3'-5' exonuclease domain-containing protein</fullName>
    </recommendedName>
</protein>
<dbReference type="EMBL" id="HBIX01034791">
    <property type="protein sequence ID" value="CAE0729941.1"/>
    <property type="molecule type" value="Transcribed_RNA"/>
</dbReference>
<evidence type="ECO:0000256" key="1">
    <source>
        <dbReference type="ARBA" id="ARBA00022722"/>
    </source>
</evidence>
<keyword evidence="1" id="KW-0540">Nuclease</keyword>